<feature type="transmembrane region" description="Helical" evidence="12">
    <location>
        <begin position="31"/>
        <end position="49"/>
    </location>
</feature>
<dbReference type="InterPro" id="IPR046806">
    <property type="entry name" value="MrpA_C/MbhE"/>
</dbReference>
<dbReference type="AlphaFoldDB" id="A0A229P1Y1"/>
<dbReference type="Pfam" id="PF00361">
    <property type="entry name" value="Proton_antipo_M"/>
    <property type="match status" value="1"/>
</dbReference>
<dbReference type="InterPro" id="IPR007182">
    <property type="entry name" value="MnhB"/>
</dbReference>
<keyword evidence="6 10" id="KW-0812">Transmembrane</keyword>
<dbReference type="RefSeq" id="WP_089523194.1">
    <property type="nucleotide sequence ID" value="NZ_NMUQ01000001.1"/>
</dbReference>
<feature type="transmembrane region" description="Helical" evidence="12">
    <location>
        <begin position="243"/>
        <end position="261"/>
    </location>
</feature>
<evidence type="ECO:0000259" key="17">
    <source>
        <dbReference type="Pfam" id="PF20501"/>
    </source>
</evidence>
<feature type="transmembrane region" description="Helical" evidence="12">
    <location>
        <begin position="273"/>
        <end position="290"/>
    </location>
</feature>
<evidence type="ECO:0000313" key="18">
    <source>
        <dbReference type="EMBL" id="OXM16108.1"/>
    </source>
</evidence>
<evidence type="ECO:0000256" key="10">
    <source>
        <dbReference type="RuleBase" id="RU000320"/>
    </source>
</evidence>
<keyword evidence="3" id="KW-0813">Transport</keyword>
<evidence type="ECO:0000259" key="13">
    <source>
        <dbReference type="Pfam" id="PF00361"/>
    </source>
</evidence>
<dbReference type="InterPro" id="IPR001516">
    <property type="entry name" value="Proton_antipo_N"/>
</dbReference>
<evidence type="ECO:0000256" key="5">
    <source>
        <dbReference type="ARBA" id="ARBA00022475"/>
    </source>
</evidence>
<dbReference type="GO" id="GO:0005886">
    <property type="term" value="C:plasma membrane"/>
    <property type="evidence" value="ECO:0007669"/>
    <property type="project" value="UniProtKB-SubCell"/>
</dbReference>
<keyword evidence="19" id="KW-1185">Reference proteome</keyword>
<feature type="transmembrane region" description="Helical" evidence="12">
    <location>
        <begin position="662"/>
        <end position="680"/>
    </location>
</feature>
<feature type="transmembrane region" description="Helical" evidence="12">
    <location>
        <begin position="427"/>
        <end position="451"/>
    </location>
</feature>
<feature type="transmembrane region" description="Helical" evidence="12">
    <location>
        <begin position="808"/>
        <end position="827"/>
    </location>
</feature>
<evidence type="ECO:0000256" key="1">
    <source>
        <dbReference type="ARBA" id="ARBA00004651"/>
    </source>
</evidence>
<protein>
    <submittedName>
        <fullName evidence="18">Cation:proton antiporter</fullName>
    </submittedName>
</protein>
<feature type="region of interest" description="Disordered" evidence="11">
    <location>
        <begin position="462"/>
        <end position="482"/>
    </location>
</feature>
<keyword evidence="4" id="KW-0050">Antiport</keyword>
<feature type="transmembrane region" description="Helical" evidence="12">
    <location>
        <begin position="166"/>
        <end position="189"/>
    </location>
</feature>
<evidence type="ECO:0000256" key="6">
    <source>
        <dbReference type="ARBA" id="ARBA00022692"/>
    </source>
</evidence>
<feature type="domain" description="MrpA C-terminal/MbhD" evidence="16">
    <location>
        <begin position="672"/>
        <end position="735"/>
    </location>
</feature>
<dbReference type="InterPro" id="IPR001750">
    <property type="entry name" value="ND/Mrp_TM"/>
</dbReference>
<comment type="caution">
    <text evidence="18">The sequence shown here is derived from an EMBL/GenBank/DDBJ whole genome shotgun (WGS) entry which is preliminary data.</text>
</comment>
<dbReference type="GO" id="GO:0015297">
    <property type="term" value="F:antiporter activity"/>
    <property type="evidence" value="ECO:0007669"/>
    <property type="project" value="UniProtKB-KW"/>
</dbReference>
<comment type="subcellular location">
    <subcellularLocation>
        <location evidence="1">Cell membrane</location>
        <topology evidence="1">Multi-pass membrane protein</topology>
    </subcellularLocation>
    <subcellularLocation>
        <location evidence="10">Membrane</location>
        <topology evidence="10">Multi-pass membrane protein</topology>
    </subcellularLocation>
</comment>
<evidence type="ECO:0000259" key="16">
    <source>
        <dbReference type="Pfam" id="PF13244"/>
    </source>
</evidence>
<feature type="domain" description="NADH:quinone oxidoreductase/Mrp antiporter transmembrane" evidence="13">
    <location>
        <begin position="129"/>
        <end position="419"/>
    </location>
</feature>
<dbReference type="PRINTS" id="PR01434">
    <property type="entry name" value="NADHDHGNASE5"/>
</dbReference>
<keyword evidence="7 12" id="KW-1133">Transmembrane helix</keyword>
<dbReference type="GO" id="GO:0006811">
    <property type="term" value="P:monoatomic ion transport"/>
    <property type="evidence" value="ECO:0007669"/>
    <property type="project" value="UniProtKB-KW"/>
</dbReference>
<dbReference type="Pfam" id="PF20501">
    <property type="entry name" value="MbhE"/>
    <property type="match status" value="1"/>
</dbReference>
<sequence>MSLLHFFLLLPFLLAAMLPLLNKLTKELHPGWLAMAAPAFMLFYFLSRIPEVSKGRSLTASVPWIPSLGINLDSNLDGLGLLFALLISGIGALVVLYSISYLHPRKEAVTRFYVCLLLFMGAMLGVVLSDHLIVLYGFWELTSITSFLLIAFWHKREVSLAGALKSLLITSFGGLAMLAGFLLLGLAGGSLRVSELIDSSAVLAASPLLLPAMLLIALGVLTKSAQFPFHIWLPDAMEAPTPVSAYLHSATMVKAGLYLAARLMPIFAGQAPWYILLTTSGLITLLYGAFRAIKQTDLKALLAYSTISQLGLVLTLLGLGSVYPTGSTHEYAVYSTAAAAAALFHLVNHAAFKGALFMTAGIVDHETGTRDLRQLGGLLRFMPLTFTVALAASLSMAGVPPFGGFMSKELFFGSALDAMRSGSWGTAAFLIPVIAWTASAFTFVYSAIFVWRTFGGSRRGEQADASHAAVQEAPHKQPNDARHATMRAPVQETPQDARYETLQETPHEAPLSMLLSPMLLAAAALIFGLFPGSIGPNVLQPALDSLQPGAAEAFTELSLWHGWTPELLMTLGVFIVGGALFLIAPRVPLLNRPLRVLFSWNGVFKGGLRNADRASERLTSLYLTGSMRHYASYVFLFLIVAVAVTTFMTGGFRISFSGMAPVTVYEGIAVAALIAAALAVPFAQSRMMAIILTGTIGYLVVLFFVLFRAPDLALTQMIVETVSVTLFLLCFYHLPALKREKIALRTKLINGLIAAASGIVMTVVALGAFSGRAFPSISDYYLKNSYELAGGKNVVNVILVDFRGFDTMLEIVVLGIASYAIYGVIGLKWPEEKVVERNGLREREFRLIYEDARSNDVILQTLSKVILFLILTFSFYILFAGHHEPGGGFIGALMTSSALVLLSIAFGAKTVRSALPLNFRIVTACGIAVALLTGIGSFAFNMPFLSHAFGYVYLPIFGKNELATAVLFDLGVYLTVVGITMTIILAIGRDK</sequence>
<dbReference type="Pfam" id="PF04039">
    <property type="entry name" value="MnhB"/>
    <property type="match status" value="1"/>
</dbReference>
<feature type="domain" description="MrpA C-terminal/MbhE" evidence="17">
    <location>
        <begin position="750"/>
        <end position="826"/>
    </location>
</feature>
<dbReference type="PANTHER" id="PTHR43373">
    <property type="entry name" value="NA(+)/H(+) ANTIPORTER SUBUNIT"/>
    <property type="match status" value="1"/>
</dbReference>
<dbReference type="InterPro" id="IPR050616">
    <property type="entry name" value="CPA3_Na-H_Antiporter_A"/>
</dbReference>
<dbReference type="NCBIfam" id="NF009223">
    <property type="entry name" value="PRK12573.1"/>
    <property type="match status" value="1"/>
</dbReference>
<evidence type="ECO:0000256" key="9">
    <source>
        <dbReference type="ARBA" id="ARBA00023136"/>
    </source>
</evidence>
<feature type="transmembrane region" description="Helical" evidence="12">
    <location>
        <begin position="713"/>
        <end position="736"/>
    </location>
</feature>
<keyword evidence="8" id="KW-0406">Ion transport</keyword>
<evidence type="ECO:0000256" key="8">
    <source>
        <dbReference type="ARBA" id="ARBA00023065"/>
    </source>
</evidence>
<feature type="domain" description="NADH-Ubiquinone oxidoreductase (complex I) chain 5 N-terminal" evidence="14">
    <location>
        <begin position="65"/>
        <end position="113"/>
    </location>
</feature>
<reference evidence="18 19" key="1">
    <citation type="submission" date="2017-07" db="EMBL/GenBank/DDBJ databases">
        <title>Paenibacillus herberti R33 genome sequencing and assembly.</title>
        <authorList>
            <person name="Su W."/>
        </authorList>
    </citation>
    <scope>NUCLEOTIDE SEQUENCE [LARGE SCALE GENOMIC DNA]</scope>
    <source>
        <strain evidence="18 19">R33</strain>
    </source>
</reference>
<feature type="transmembrane region" description="Helical" evidence="12">
    <location>
        <begin position="633"/>
        <end position="656"/>
    </location>
</feature>
<accession>A0A229P1Y1</accession>
<proteinExistence type="inferred from homology"/>
<dbReference type="PANTHER" id="PTHR43373:SF1">
    <property type="entry name" value="NA(+)_H(+) ANTIPORTER SUBUNIT A"/>
    <property type="match status" value="1"/>
</dbReference>
<feature type="transmembrane region" description="Helical" evidence="12">
    <location>
        <begin position="748"/>
        <end position="769"/>
    </location>
</feature>
<name>A0A229P1Y1_9BACL</name>
<feature type="transmembrane region" description="Helical" evidence="12">
    <location>
        <begin position="111"/>
        <end position="128"/>
    </location>
</feature>
<evidence type="ECO:0000256" key="3">
    <source>
        <dbReference type="ARBA" id="ARBA00022448"/>
    </source>
</evidence>
<feature type="transmembrane region" description="Helical" evidence="12">
    <location>
        <begin position="78"/>
        <end position="99"/>
    </location>
</feature>
<feature type="transmembrane region" description="Helical" evidence="12">
    <location>
        <begin position="862"/>
        <end position="881"/>
    </location>
</feature>
<feature type="transmembrane region" description="Helical" evidence="12">
    <location>
        <begin position="687"/>
        <end position="707"/>
    </location>
</feature>
<evidence type="ECO:0000256" key="4">
    <source>
        <dbReference type="ARBA" id="ARBA00022449"/>
    </source>
</evidence>
<evidence type="ECO:0000256" key="7">
    <source>
        <dbReference type="ARBA" id="ARBA00022989"/>
    </source>
</evidence>
<evidence type="ECO:0000259" key="15">
    <source>
        <dbReference type="Pfam" id="PF04039"/>
    </source>
</evidence>
<feature type="transmembrane region" description="Helical" evidence="12">
    <location>
        <begin position="384"/>
        <end position="407"/>
    </location>
</feature>
<evidence type="ECO:0000256" key="11">
    <source>
        <dbReference type="SAM" id="MobiDB-lite"/>
    </source>
</evidence>
<feature type="transmembrane region" description="Helical" evidence="12">
    <location>
        <begin position="567"/>
        <end position="585"/>
    </location>
</feature>
<keyword evidence="5" id="KW-1003">Cell membrane</keyword>
<feature type="transmembrane region" description="Helical" evidence="12">
    <location>
        <begin position="134"/>
        <end position="154"/>
    </location>
</feature>
<organism evidence="18 19">
    <name type="scientific">Paenibacillus herberti</name>
    <dbReference type="NCBI Taxonomy" id="1619309"/>
    <lineage>
        <taxon>Bacteria</taxon>
        <taxon>Bacillati</taxon>
        <taxon>Bacillota</taxon>
        <taxon>Bacilli</taxon>
        <taxon>Bacillales</taxon>
        <taxon>Paenibacillaceae</taxon>
        <taxon>Paenibacillus</taxon>
    </lineage>
</organism>
<dbReference type="Pfam" id="PF00662">
    <property type="entry name" value="Proton_antipo_N"/>
    <property type="match status" value="1"/>
</dbReference>
<evidence type="ECO:0000256" key="12">
    <source>
        <dbReference type="SAM" id="Phobius"/>
    </source>
</evidence>
<feature type="transmembrane region" description="Helical" evidence="12">
    <location>
        <begin position="302"/>
        <end position="323"/>
    </location>
</feature>
<comment type="similarity">
    <text evidence="2">Belongs to the CPA3 antiporters (TC 2.A.63) subunit A family.</text>
</comment>
<dbReference type="InterPro" id="IPR025383">
    <property type="entry name" value="MrpA_C/MbhD"/>
</dbReference>
<gene>
    <name evidence="18" type="ORF">CGZ75_05240</name>
</gene>
<dbReference type="Pfam" id="PF13244">
    <property type="entry name" value="MbhD"/>
    <property type="match status" value="1"/>
</dbReference>
<feature type="compositionally biased region" description="Basic and acidic residues" evidence="11">
    <location>
        <begin position="473"/>
        <end position="482"/>
    </location>
</feature>
<feature type="transmembrane region" description="Helical" evidence="12">
    <location>
        <begin position="887"/>
        <end position="907"/>
    </location>
</feature>
<dbReference type="Proteomes" id="UP000215145">
    <property type="component" value="Unassembled WGS sequence"/>
</dbReference>
<evidence type="ECO:0000256" key="2">
    <source>
        <dbReference type="ARBA" id="ARBA00008483"/>
    </source>
</evidence>
<dbReference type="OrthoDB" id="9807568at2"/>
<keyword evidence="9 12" id="KW-0472">Membrane</keyword>
<feature type="transmembrane region" description="Helical" evidence="12">
    <location>
        <begin position="201"/>
        <end position="222"/>
    </location>
</feature>
<feature type="domain" description="Na+/H+ antiporter MnhB subunit-related protein" evidence="15">
    <location>
        <begin position="858"/>
        <end position="982"/>
    </location>
</feature>
<feature type="transmembrane region" description="Helical" evidence="12">
    <location>
        <begin position="962"/>
        <end position="987"/>
    </location>
</feature>
<feature type="transmembrane region" description="Helical" evidence="12">
    <location>
        <begin position="343"/>
        <end position="363"/>
    </location>
</feature>
<dbReference type="EMBL" id="NMUQ01000001">
    <property type="protein sequence ID" value="OXM16108.1"/>
    <property type="molecule type" value="Genomic_DNA"/>
</dbReference>
<evidence type="ECO:0000259" key="14">
    <source>
        <dbReference type="Pfam" id="PF00662"/>
    </source>
</evidence>
<feature type="transmembrane region" description="Helical" evidence="12">
    <location>
        <begin position="919"/>
        <end position="942"/>
    </location>
</feature>
<feature type="transmembrane region" description="Helical" evidence="12">
    <location>
        <begin position="511"/>
        <end position="530"/>
    </location>
</feature>
<evidence type="ECO:0000313" key="19">
    <source>
        <dbReference type="Proteomes" id="UP000215145"/>
    </source>
</evidence>